<evidence type="ECO:0000256" key="4">
    <source>
        <dbReference type="ARBA" id="ARBA00022603"/>
    </source>
</evidence>
<dbReference type="NCBIfam" id="NF003276">
    <property type="entry name" value="PRK04266.1-2"/>
    <property type="match status" value="1"/>
</dbReference>
<dbReference type="GO" id="GO:0000494">
    <property type="term" value="P:box C/D sno(s)RNA 3'-end processing"/>
    <property type="evidence" value="ECO:0007669"/>
    <property type="project" value="TreeGrafter"/>
</dbReference>
<reference evidence="10 11" key="1">
    <citation type="journal article" date="2007" name="Nature">
        <title>Evolution of genes and genomes on the Drosophila phylogeny.</title>
        <authorList>
            <consortium name="Drosophila 12 Genomes Consortium"/>
            <person name="Clark A.G."/>
            <person name="Eisen M.B."/>
            <person name="Smith D.R."/>
            <person name="Bergman C.M."/>
            <person name="Oliver B."/>
            <person name="Markow T.A."/>
            <person name="Kaufman T.C."/>
            <person name="Kellis M."/>
            <person name="Gelbart W."/>
            <person name="Iyer V.N."/>
            <person name="Pollard D.A."/>
            <person name="Sackton T.B."/>
            <person name="Larracuente A.M."/>
            <person name="Singh N.D."/>
            <person name="Abad J.P."/>
            <person name="Abt D.N."/>
            <person name="Adryan B."/>
            <person name="Aguade M."/>
            <person name="Akashi H."/>
            <person name="Anderson W.W."/>
            <person name="Aquadro C.F."/>
            <person name="Ardell D.H."/>
            <person name="Arguello R."/>
            <person name="Artieri C.G."/>
            <person name="Barbash D.A."/>
            <person name="Barker D."/>
            <person name="Barsanti P."/>
            <person name="Batterham P."/>
            <person name="Batzoglou S."/>
            <person name="Begun D."/>
            <person name="Bhutkar A."/>
            <person name="Blanco E."/>
            <person name="Bosak S.A."/>
            <person name="Bradley R.K."/>
            <person name="Brand A.D."/>
            <person name="Brent M.R."/>
            <person name="Brooks A.N."/>
            <person name="Brown R.H."/>
            <person name="Butlin R.K."/>
            <person name="Caggese C."/>
            <person name="Calvi B.R."/>
            <person name="Bernardo de Carvalho A."/>
            <person name="Caspi A."/>
            <person name="Castrezana S."/>
            <person name="Celniker S.E."/>
            <person name="Chang J.L."/>
            <person name="Chapple C."/>
            <person name="Chatterji S."/>
            <person name="Chinwalla A."/>
            <person name="Civetta A."/>
            <person name="Clifton S.W."/>
            <person name="Comeron J.M."/>
            <person name="Costello J.C."/>
            <person name="Coyne J.A."/>
            <person name="Daub J."/>
            <person name="David R.G."/>
            <person name="Delcher A.L."/>
            <person name="Delehaunty K."/>
            <person name="Do C.B."/>
            <person name="Ebling H."/>
            <person name="Edwards K."/>
            <person name="Eickbush T."/>
            <person name="Evans J.D."/>
            <person name="Filipski A."/>
            <person name="Findeiss S."/>
            <person name="Freyhult E."/>
            <person name="Fulton L."/>
            <person name="Fulton R."/>
            <person name="Garcia A.C."/>
            <person name="Gardiner A."/>
            <person name="Garfield D.A."/>
            <person name="Garvin B.E."/>
            <person name="Gibson G."/>
            <person name="Gilbert D."/>
            <person name="Gnerre S."/>
            <person name="Godfrey J."/>
            <person name="Good R."/>
            <person name="Gotea V."/>
            <person name="Gravely B."/>
            <person name="Greenberg A.J."/>
            <person name="Griffiths-Jones S."/>
            <person name="Gross S."/>
            <person name="Guigo R."/>
            <person name="Gustafson E.A."/>
            <person name="Haerty W."/>
            <person name="Hahn M.W."/>
            <person name="Halligan D.L."/>
            <person name="Halpern A.L."/>
            <person name="Halter G.M."/>
            <person name="Han M.V."/>
            <person name="Heger A."/>
            <person name="Hillier L."/>
            <person name="Hinrichs A.S."/>
            <person name="Holmes I."/>
            <person name="Hoskins R.A."/>
            <person name="Hubisz M.J."/>
            <person name="Hultmark D."/>
            <person name="Huntley M.A."/>
            <person name="Jaffe D.B."/>
            <person name="Jagadeeshan S."/>
            <person name="Jeck W.R."/>
            <person name="Johnson J."/>
            <person name="Jones C.D."/>
            <person name="Jordan W.C."/>
            <person name="Karpen G.H."/>
            <person name="Kataoka E."/>
            <person name="Keightley P.D."/>
            <person name="Kheradpour P."/>
            <person name="Kirkness E.F."/>
            <person name="Koerich L.B."/>
            <person name="Kristiansen K."/>
            <person name="Kudrna D."/>
            <person name="Kulathinal R.J."/>
            <person name="Kumar S."/>
            <person name="Kwok R."/>
            <person name="Lander E."/>
            <person name="Langley C.H."/>
            <person name="Lapoint R."/>
            <person name="Lazzaro B.P."/>
            <person name="Lee S.J."/>
            <person name="Levesque L."/>
            <person name="Li R."/>
            <person name="Lin C.F."/>
            <person name="Lin M.F."/>
            <person name="Lindblad-Toh K."/>
            <person name="Llopart A."/>
            <person name="Long M."/>
            <person name="Low L."/>
            <person name="Lozovsky E."/>
            <person name="Lu J."/>
            <person name="Luo M."/>
            <person name="Machado C.A."/>
            <person name="Makalowski W."/>
            <person name="Marzo M."/>
            <person name="Matsuda M."/>
            <person name="Matzkin L."/>
            <person name="McAllister B."/>
            <person name="McBride C.S."/>
            <person name="McKernan B."/>
            <person name="McKernan K."/>
            <person name="Mendez-Lago M."/>
            <person name="Minx P."/>
            <person name="Mollenhauer M.U."/>
            <person name="Montooth K."/>
            <person name="Mount S.M."/>
            <person name="Mu X."/>
            <person name="Myers E."/>
            <person name="Negre B."/>
            <person name="Newfeld S."/>
            <person name="Nielsen R."/>
            <person name="Noor M.A."/>
            <person name="O'Grady P."/>
            <person name="Pachter L."/>
            <person name="Papaceit M."/>
            <person name="Parisi M.J."/>
            <person name="Parisi M."/>
            <person name="Parts L."/>
            <person name="Pedersen J.S."/>
            <person name="Pesole G."/>
            <person name="Phillippy A.M."/>
            <person name="Ponting C.P."/>
            <person name="Pop M."/>
            <person name="Porcelli D."/>
            <person name="Powell J.R."/>
            <person name="Prohaska S."/>
            <person name="Pruitt K."/>
            <person name="Puig M."/>
            <person name="Quesneville H."/>
            <person name="Ram K.R."/>
            <person name="Rand D."/>
            <person name="Rasmussen M.D."/>
            <person name="Reed L.K."/>
            <person name="Reenan R."/>
            <person name="Reily A."/>
            <person name="Remington K.A."/>
            <person name="Rieger T.T."/>
            <person name="Ritchie M.G."/>
            <person name="Robin C."/>
            <person name="Rogers Y.H."/>
            <person name="Rohde C."/>
            <person name="Rozas J."/>
            <person name="Rubenfield M.J."/>
            <person name="Ruiz A."/>
            <person name="Russo S."/>
            <person name="Salzberg S.L."/>
            <person name="Sanchez-Gracia A."/>
            <person name="Saranga D.J."/>
            <person name="Sato H."/>
            <person name="Schaeffer S.W."/>
            <person name="Schatz M.C."/>
            <person name="Schlenke T."/>
            <person name="Schwartz R."/>
            <person name="Segarra C."/>
            <person name="Singh R.S."/>
            <person name="Sirot L."/>
            <person name="Sirota M."/>
            <person name="Sisneros N.B."/>
            <person name="Smith C.D."/>
            <person name="Smith T.F."/>
            <person name="Spieth J."/>
            <person name="Stage D.E."/>
            <person name="Stark A."/>
            <person name="Stephan W."/>
            <person name="Strausberg R.L."/>
            <person name="Strempel S."/>
            <person name="Sturgill D."/>
            <person name="Sutton G."/>
            <person name="Sutton G.G."/>
            <person name="Tao W."/>
            <person name="Teichmann S."/>
            <person name="Tobari Y.N."/>
            <person name="Tomimura Y."/>
            <person name="Tsolas J.M."/>
            <person name="Valente V.L."/>
            <person name="Venter E."/>
            <person name="Venter J.C."/>
            <person name="Vicario S."/>
            <person name="Vieira F.G."/>
            <person name="Vilella A.J."/>
            <person name="Villasante A."/>
            <person name="Walenz B."/>
            <person name="Wang J."/>
            <person name="Wasserman M."/>
            <person name="Watts T."/>
            <person name="Wilson D."/>
            <person name="Wilson R.K."/>
            <person name="Wing R.A."/>
            <person name="Wolfner M.F."/>
            <person name="Wong A."/>
            <person name="Wong G.K."/>
            <person name="Wu C.I."/>
            <person name="Wu G."/>
            <person name="Yamamoto D."/>
            <person name="Yang H.P."/>
            <person name="Yang S.P."/>
            <person name="Yorke J.A."/>
            <person name="Yoshida K."/>
            <person name="Zdobnov E."/>
            <person name="Zhang P."/>
            <person name="Zhang Y."/>
            <person name="Zimin A.V."/>
            <person name="Baldwin J."/>
            <person name="Abdouelleil A."/>
            <person name="Abdulkadir J."/>
            <person name="Abebe A."/>
            <person name="Abera B."/>
            <person name="Abreu J."/>
            <person name="Acer S.C."/>
            <person name="Aftuck L."/>
            <person name="Alexander A."/>
            <person name="An P."/>
            <person name="Anderson E."/>
            <person name="Anderson S."/>
            <person name="Arachi H."/>
            <person name="Azer M."/>
            <person name="Bachantsang P."/>
            <person name="Barry A."/>
            <person name="Bayul T."/>
            <person name="Berlin A."/>
            <person name="Bessette D."/>
            <person name="Bloom T."/>
            <person name="Blye J."/>
            <person name="Boguslavskiy L."/>
            <person name="Bonnet C."/>
            <person name="Boukhgalter B."/>
            <person name="Bourzgui I."/>
            <person name="Brown A."/>
            <person name="Cahill P."/>
            <person name="Channer S."/>
            <person name="Cheshatsang Y."/>
            <person name="Chuda L."/>
            <person name="Citroen M."/>
            <person name="Collymore A."/>
            <person name="Cooke P."/>
            <person name="Costello M."/>
            <person name="D'Aco K."/>
            <person name="Daza R."/>
            <person name="De Haan G."/>
            <person name="DeGray S."/>
            <person name="DeMaso C."/>
            <person name="Dhargay N."/>
            <person name="Dooley K."/>
            <person name="Dooley E."/>
            <person name="Doricent M."/>
            <person name="Dorje P."/>
            <person name="Dorjee K."/>
            <person name="Dupes A."/>
            <person name="Elong R."/>
            <person name="Falk J."/>
            <person name="Farina A."/>
            <person name="Faro S."/>
            <person name="Ferguson D."/>
            <person name="Fisher S."/>
            <person name="Foley C.D."/>
            <person name="Franke A."/>
            <person name="Friedrich D."/>
            <person name="Gadbois L."/>
            <person name="Gearin G."/>
            <person name="Gearin C.R."/>
            <person name="Giannoukos G."/>
            <person name="Goode T."/>
            <person name="Graham J."/>
            <person name="Grandbois E."/>
            <person name="Grewal S."/>
            <person name="Gyaltsen K."/>
            <person name="Hafez N."/>
            <person name="Hagos B."/>
            <person name="Hall J."/>
            <person name="Henson C."/>
            <person name="Hollinger A."/>
            <person name="Honan T."/>
            <person name="Huard M.D."/>
            <person name="Hughes L."/>
            <person name="Hurhula B."/>
            <person name="Husby M.E."/>
            <person name="Kamat A."/>
            <person name="Kanga B."/>
            <person name="Kashin S."/>
            <person name="Khazanovich D."/>
            <person name="Kisner P."/>
            <person name="Lance K."/>
            <person name="Lara M."/>
            <person name="Lee W."/>
            <person name="Lennon N."/>
            <person name="Letendre F."/>
            <person name="LeVine R."/>
            <person name="Lipovsky A."/>
            <person name="Liu X."/>
            <person name="Liu J."/>
            <person name="Liu S."/>
            <person name="Lokyitsang T."/>
            <person name="Lokyitsang Y."/>
            <person name="Lubonja R."/>
            <person name="Lui A."/>
            <person name="MacDonald P."/>
            <person name="Magnisalis V."/>
            <person name="Maru K."/>
            <person name="Matthews C."/>
            <person name="McCusker W."/>
            <person name="McDonough S."/>
            <person name="Mehta T."/>
            <person name="Meldrim J."/>
            <person name="Meneus L."/>
            <person name="Mihai O."/>
            <person name="Mihalev A."/>
            <person name="Mihova T."/>
            <person name="Mittelman R."/>
            <person name="Mlenga V."/>
            <person name="Montmayeur A."/>
            <person name="Mulrain L."/>
            <person name="Navidi A."/>
            <person name="Naylor J."/>
            <person name="Negash T."/>
            <person name="Nguyen T."/>
            <person name="Nguyen N."/>
            <person name="Nicol R."/>
            <person name="Norbu C."/>
            <person name="Norbu N."/>
            <person name="Novod N."/>
            <person name="O'Neill B."/>
            <person name="Osman S."/>
            <person name="Markiewicz E."/>
            <person name="Oyono O.L."/>
            <person name="Patti C."/>
            <person name="Phunkhang P."/>
            <person name="Pierre F."/>
            <person name="Priest M."/>
            <person name="Raghuraman S."/>
            <person name="Rege F."/>
            <person name="Reyes R."/>
            <person name="Rise C."/>
            <person name="Rogov P."/>
            <person name="Ross K."/>
            <person name="Ryan E."/>
            <person name="Settipalli S."/>
            <person name="Shea T."/>
            <person name="Sherpa N."/>
            <person name="Shi L."/>
            <person name="Shih D."/>
            <person name="Sparrow T."/>
            <person name="Spaulding J."/>
            <person name="Stalker J."/>
            <person name="Stange-Thomann N."/>
            <person name="Stavropoulos S."/>
            <person name="Stone C."/>
            <person name="Strader C."/>
            <person name="Tesfaye S."/>
            <person name="Thomson T."/>
            <person name="Thoulutsang Y."/>
            <person name="Thoulutsang D."/>
            <person name="Topham K."/>
            <person name="Topping I."/>
            <person name="Tsamla T."/>
            <person name="Vassiliev H."/>
            <person name="Vo A."/>
            <person name="Wangchuk T."/>
            <person name="Wangdi T."/>
            <person name="Weiand M."/>
            <person name="Wilkinson J."/>
            <person name="Wilson A."/>
            <person name="Yadav S."/>
            <person name="Young G."/>
            <person name="Yu Q."/>
            <person name="Zembek L."/>
            <person name="Zhong D."/>
            <person name="Zimmer A."/>
            <person name="Zwirko Z."/>
            <person name="Jaffe D.B."/>
            <person name="Alvarez P."/>
            <person name="Brockman W."/>
            <person name="Butler J."/>
            <person name="Chin C."/>
            <person name="Gnerre S."/>
            <person name="Grabherr M."/>
            <person name="Kleber M."/>
            <person name="Mauceli E."/>
            <person name="MacCallum I."/>
        </authorList>
    </citation>
    <scope>NUCLEOTIDE SEQUENCE [LARGE SCALE GENOMIC DNA]</scope>
    <source>
        <strain evidence="11">Tucson 14030-0811.24</strain>
    </source>
</reference>
<evidence type="ECO:0000256" key="6">
    <source>
        <dbReference type="ARBA" id="ARBA00022884"/>
    </source>
</evidence>
<dbReference type="HOGENOM" id="CLU_059055_0_0_1"/>
<dbReference type="GO" id="GO:0008649">
    <property type="term" value="F:rRNA methyltransferase activity"/>
    <property type="evidence" value="ECO:0007669"/>
    <property type="project" value="TreeGrafter"/>
</dbReference>
<evidence type="ECO:0000256" key="3">
    <source>
        <dbReference type="ARBA" id="ARBA00022552"/>
    </source>
</evidence>
<dbReference type="InterPro" id="IPR029063">
    <property type="entry name" value="SAM-dependent_MTases_sf"/>
</dbReference>
<evidence type="ECO:0000256" key="9">
    <source>
        <dbReference type="SAM" id="MobiDB-lite"/>
    </source>
</evidence>
<keyword evidence="11" id="KW-1185">Reference proteome</keyword>
<feature type="region of interest" description="Disordered" evidence="9">
    <location>
        <begin position="301"/>
        <end position="320"/>
    </location>
</feature>
<evidence type="ECO:0000256" key="7">
    <source>
        <dbReference type="ARBA" id="ARBA00032245"/>
    </source>
</evidence>
<dbReference type="STRING" id="7260.B4N9W7"/>
<dbReference type="PANTHER" id="PTHR10335:SF17">
    <property type="entry name" value="FIBRILLARIN"/>
    <property type="match status" value="1"/>
</dbReference>
<dbReference type="KEGG" id="dwi:6647726"/>
<evidence type="ECO:0000256" key="2">
    <source>
        <dbReference type="ARBA" id="ARBA00015190"/>
    </source>
</evidence>
<feature type="compositionally biased region" description="Basic residues" evidence="9">
    <location>
        <begin position="1"/>
        <end position="11"/>
    </location>
</feature>
<dbReference type="Pfam" id="PF01269">
    <property type="entry name" value="Fibrillarin"/>
    <property type="match status" value="1"/>
</dbReference>
<dbReference type="GO" id="GO:0031428">
    <property type="term" value="C:box C/D methylation guide snoRNP complex"/>
    <property type="evidence" value="ECO:0007669"/>
    <property type="project" value="TreeGrafter"/>
</dbReference>
<feature type="compositionally biased region" description="Polar residues" evidence="9">
    <location>
        <begin position="32"/>
        <end position="43"/>
    </location>
</feature>
<dbReference type="eggNOG" id="KOG1596">
    <property type="taxonomic scope" value="Eukaryota"/>
</dbReference>
<dbReference type="GO" id="GO:0015030">
    <property type="term" value="C:Cajal body"/>
    <property type="evidence" value="ECO:0007669"/>
    <property type="project" value="TreeGrafter"/>
</dbReference>
<evidence type="ECO:0000256" key="5">
    <source>
        <dbReference type="ARBA" id="ARBA00022679"/>
    </source>
</evidence>
<feature type="compositionally biased region" description="Basic and acidic residues" evidence="9">
    <location>
        <begin position="302"/>
        <end position="312"/>
    </location>
</feature>
<dbReference type="SMART" id="SM01206">
    <property type="entry name" value="Fibrillarin"/>
    <property type="match status" value="1"/>
</dbReference>
<keyword evidence="5 10" id="KW-0808">Transferase</keyword>
<protein>
    <recommendedName>
        <fullName evidence="2">rRNA 2'-O-methyltransferase fibrillarin</fullName>
    </recommendedName>
    <alternativeName>
        <fullName evidence="7">Histone-glutamine methyltransferase</fullName>
    </alternativeName>
</protein>
<dbReference type="PhylomeDB" id="B4N9W7"/>
<gene>
    <name evidence="10" type="primary">Dwil\GK12213</name>
    <name evidence="10" type="ORF">Dwil_GK12213</name>
</gene>
<dbReference type="InterPro" id="IPR000692">
    <property type="entry name" value="Fibrillarin"/>
</dbReference>
<dbReference type="InParanoid" id="B4N9W7"/>
<dbReference type="OMA" id="CEFRVWS"/>
<keyword evidence="3" id="KW-0698">rRNA processing</keyword>
<evidence type="ECO:0000256" key="8">
    <source>
        <dbReference type="ARBA" id="ARBA00047568"/>
    </source>
</evidence>
<dbReference type="FunCoup" id="B4N9W7">
    <property type="interactions" value="64"/>
</dbReference>
<keyword evidence="4 10" id="KW-0489">Methyltransferase</keyword>
<sequence length="320" mass="35134">MGKRSISKSKPKVRDGRKTTLSTKVTAGDAAKSNSTKSGVKTESPNKLEPPKPEMACSLQQMIMVSIEPHRHSGIFLARSRDDAIMLLTRTLAPGNDDCSEQRFIADMAGKRYEYRSWSPFQSKLAAAILSGVSNIHIGHASKILLLGSGLGSTIMHVADIVGESGTVYAVDHGDWSEGLLAVAQKYSNIVPIIDDVTMPYKYRKIISDCVDMIFIDTPQLDQVRTLMLNSRHYLKVGGKFAIVLQSDVIDGSTPAGETFANKIKRLKQEQFQPLEQIALDPFAPGYILVVGLYSLGPIRPSNKENQKEKGDQFQSHATE</sequence>
<evidence type="ECO:0000256" key="1">
    <source>
        <dbReference type="ARBA" id="ARBA00010632"/>
    </source>
</evidence>
<dbReference type="PANTHER" id="PTHR10335">
    <property type="entry name" value="RRNA 2-O-METHYLTRANSFERASE FIBRILLARIN"/>
    <property type="match status" value="1"/>
</dbReference>
<dbReference type="SMR" id="B4N9W7"/>
<dbReference type="OrthoDB" id="7863475at2759"/>
<dbReference type="GO" id="GO:0032040">
    <property type="term" value="C:small-subunit processome"/>
    <property type="evidence" value="ECO:0007669"/>
    <property type="project" value="TreeGrafter"/>
</dbReference>
<organism evidence="10 11">
    <name type="scientific">Drosophila willistoni</name>
    <name type="common">Fruit fly</name>
    <dbReference type="NCBI Taxonomy" id="7260"/>
    <lineage>
        <taxon>Eukaryota</taxon>
        <taxon>Metazoa</taxon>
        <taxon>Ecdysozoa</taxon>
        <taxon>Arthropoda</taxon>
        <taxon>Hexapoda</taxon>
        <taxon>Insecta</taxon>
        <taxon>Pterygota</taxon>
        <taxon>Neoptera</taxon>
        <taxon>Endopterygota</taxon>
        <taxon>Diptera</taxon>
        <taxon>Brachycera</taxon>
        <taxon>Muscomorpha</taxon>
        <taxon>Ephydroidea</taxon>
        <taxon>Drosophilidae</taxon>
        <taxon>Drosophila</taxon>
        <taxon>Sophophora</taxon>
    </lineage>
</organism>
<dbReference type="Proteomes" id="UP000007798">
    <property type="component" value="Unassembled WGS sequence"/>
</dbReference>
<dbReference type="SUPFAM" id="SSF53335">
    <property type="entry name" value="S-adenosyl-L-methionine-dependent methyltransferases"/>
    <property type="match status" value="1"/>
</dbReference>
<dbReference type="GO" id="GO:0003723">
    <property type="term" value="F:RNA binding"/>
    <property type="evidence" value="ECO:0007669"/>
    <property type="project" value="UniProtKB-KW"/>
</dbReference>
<evidence type="ECO:0000313" key="11">
    <source>
        <dbReference type="Proteomes" id="UP000007798"/>
    </source>
</evidence>
<dbReference type="AlphaFoldDB" id="B4N9W7"/>
<proteinExistence type="inferred from homology"/>
<name>B4N9W7_DROWI</name>
<keyword evidence="6" id="KW-0694">RNA-binding</keyword>
<feature type="region of interest" description="Disordered" evidence="9">
    <location>
        <begin position="1"/>
        <end position="53"/>
    </location>
</feature>
<dbReference type="GO" id="GO:1990259">
    <property type="term" value="F:histone H2AQ104 methyltransferase activity"/>
    <property type="evidence" value="ECO:0007669"/>
    <property type="project" value="TreeGrafter"/>
</dbReference>
<dbReference type="EMBL" id="CH964232">
    <property type="protein sequence ID" value="EDW81722.1"/>
    <property type="molecule type" value="Genomic_DNA"/>
</dbReference>
<accession>B4N9W7</accession>
<dbReference type="PRINTS" id="PR00052">
    <property type="entry name" value="FIBRILLARIN"/>
</dbReference>
<dbReference type="Gene3D" id="3.30.200.20">
    <property type="entry name" value="Phosphorylase Kinase, domain 1"/>
    <property type="match status" value="1"/>
</dbReference>
<comment type="catalytic activity">
    <reaction evidence="8">
        <text>L-glutaminyl-[histone H2A] + S-adenosyl-L-methionine = N(5)-methyl-L-glutaminyl-[histone H2A] + S-adenosyl-L-homocysteine + H(+)</text>
        <dbReference type="Rhea" id="RHEA:50904"/>
        <dbReference type="Rhea" id="RHEA-COMP:12837"/>
        <dbReference type="Rhea" id="RHEA-COMP:12839"/>
        <dbReference type="ChEBI" id="CHEBI:15378"/>
        <dbReference type="ChEBI" id="CHEBI:30011"/>
        <dbReference type="ChEBI" id="CHEBI:57856"/>
        <dbReference type="ChEBI" id="CHEBI:59789"/>
        <dbReference type="ChEBI" id="CHEBI:61891"/>
    </reaction>
</comment>
<dbReference type="Gene3D" id="3.40.50.150">
    <property type="entry name" value="Vaccinia Virus protein VP39"/>
    <property type="match status" value="1"/>
</dbReference>
<evidence type="ECO:0000313" key="10">
    <source>
        <dbReference type="EMBL" id="EDW81722.1"/>
    </source>
</evidence>
<comment type="similarity">
    <text evidence="1">Belongs to the methyltransferase superfamily. Fibrillarin family.</text>
</comment>